<evidence type="ECO:0000313" key="3">
    <source>
        <dbReference type="Proteomes" id="UP000278673"/>
    </source>
</evidence>
<name>A0A3M2M1V0_9ACTN</name>
<proteinExistence type="predicted"/>
<organism evidence="2 3">
    <name type="scientific">Streptomyces triticirhizae</name>
    <dbReference type="NCBI Taxonomy" id="2483353"/>
    <lineage>
        <taxon>Bacteria</taxon>
        <taxon>Bacillati</taxon>
        <taxon>Actinomycetota</taxon>
        <taxon>Actinomycetes</taxon>
        <taxon>Kitasatosporales</taxon>
        <taxon>Streptomycetaceae</taxon>
        <taxon>Streptomyces</taxon>
    </lineage>
</organism>
<protein>
    <submittedName>
        <fullName evidence="2">Uncharacterized protein</fullName>
    </submittedName>
</protein>
<evidence type="ECO:0000313" key="2">
    <source>
        <dbReference type="EMBL" id="RMI43597.1"/>
    </source>
</evidence>
<comment type="caution">
    <text evidence="2">The sequence shown here is derived from an EMBL/GenBank/DDBJ whole genome shotgun (WGS) entry which is preliminary data.</text>
</comment>
<keyword evidence="3" id="KW-1185">Reference proteome</keyword>
<evidence type="ECO:0000256" key="1">
    <source>
        <dbReference type="SAM" id="MobiDB-lite"/>
    </source>
</evidence>
<gene>
    <name evidence="2" type="ORF">EBN88_06810</name>
</gene>
<accession>A0A3M2M1V0</accession>
<feature type="region of interest" description="Disordered" evidence="1">
    <location>
        <begin position="113"/>
        <end position="132"/>
    </location>
</feature>
<dbReference type="EMBL" id="RFFJ01000022">
    <property type="protein sequence ID" value="RMI43597.1"/>
    <property type="molecule type" value="Genomic_DNA"/>
</dbReference>
<dbReference type="Proteomes" id="UP000278673">
    <property type="component" value="Unassembled WGS sequence"/>
</dbReference>
<dbReference type="AlphaFoldDB" id="A0A3M2M1V0"/>
<dbReference type="PROSITE" id="PS51257">
    <property type="entry name" value="PROKAR_LIPOPROTEIN"/>
    <property type="match status" value="1"/>
</dbReference>
<reference evidence="2 3" key="1">
    <citation type="submission" date="2018-10" db="EMBL/GenBank/DDBJ databases">
        <title>Isolation, diversity and antifungal activity of actinobacteria from wheat.</title>
        <authorList>
            <person name="Han C."/>
        </authorList>
    </citation>
    <scope>NUCLEOTIDE SEQUENCE [LARGE SCALE GENOMIC DNA]</scope>
    <source>
        <strain evidence="2 3">NEAU-YY642</strain>
    </source>
</reference>
<sequence>MTRGQSIPVALTAGALTLALVSCGGDDGDNSDETREVLQYSVANEELDAGRVDLLMDDAGPPHAMAAIGHYAAGLDASTDVTITVYRDEGLSVVICEAAWPDFKTNINCPDETNNEIDGSINDDIDGSINSG</sequence>
<dbReference type="RefSeq" id="WP_122182901.1">
    <property type="nucleotide sequence ID" value="NZ_RFFJ01000022.1"/>
</dbReference>